<name>A0A174DTL0_9FIRM</name>
<proteinExistence type="predicted"/>
<accession>A0A174DTL0</accession>
<reference evidence="2 3" key="1">
    <citation type="submission" date="2015-09" db="EMBL/GenBank/DDBJ databases">
        <authorList>
            <consortium name="Pathogen Informatics"/>
        </authorList>
    </citation>
    <scope>NUCLEOTIDE SEQUENCE [LARGE SCALE GENOMIC DNA]</scope>
    <source>
        <strain evidence="2 3">2789STDY5834876</strain>
    </source>
</reference>
<dbReference type="InterPro" id="IPR048844">
    <property type="entry name" value="LpdD_chaperone-like"/>
</dbReference>
<gene>
    <name evidence="2" type="ORF">ERS852491_01771</name>
</gene>
<dbReference type="RefSeq" id="WP_055152650.1">
    <property type="nucleotide sequence ID" value="NZ_CYZU01000013.1"/>
</dbReference>
<dbReference type="AlphaFoldDB" id="A0A174DTL0"/>
<feature type="domain" description="Prenylated flavin chaperone LpdD-like" evidence="1">
    <location>
        <begin position="11"/>
        <end position="116"/>
    </location>
</feature>
<dbReference type="EMBL" id="CYZU01000013">
    <property type="protein sequence ID" value="CUO28567.1"/>
    <property type="molecule type" value="Genomic_DNA"/>
</dbReference>
<dbReference type="Proteomes" id="UP000095544">
    <property type="component" value="Unassembled WGS sequence"/>
</dbReference>
<dbReference type="OrthoDB" id="5878625at2"/>
<protein>
    <recommendedName>
        <fullName evidence="1">Prenylated flavin chaperone LpdD-like domain-containing protein</fullName>
    </recommendedName>
</protein>
<evidence type="ECO:0000259" key="1">
    <source>
        <dbReference type="Pfam" id="PF21758"/>
    </source>
</evidence>
<evidence type="ECO:0000313" key="3">
    <source>
        <dbReference type="Proteomes" id="UP000095544"/>
    </source>
</evidence>
<dbReference type="Pfam" id="PF21758">
    <property type="entry name" value="PAC_bac"/>
    <property type="match status" value="1"/>
</dbReference>
<dbReference type="STRING" id="39482.ERS852491_01771"/>
<evidence type="ECO:0000313" key="2">
    <source>
        <dbReference type="EMBL" id="CUO28567.1"/>
    </source>
</evidence>
<sequence>MEWIIILSFATLKIQVKRLGEDYFIIMQGGDKPHIGCTVLSIPRPSLSGDGSISVTSSTLNVTGHKDDIICRYVAEEVCRKKNAVTVCSGGFHTDGITEKEIIEVQQTVKQFAADLEIP</sequence>
<organism evidence="2 3">
    <name type="scientific">Faecalicatena contorta</name>
    <dbReference type="NCBI Taxonomy" id="39482"/>
    <lineage>
        <taxon>Bacteria</taxon>
        <taxon>Bacillati</taxon>
        <taxon>Bacillota</taxon>
        <taxon>Clostridia</taxon>
        <taxon>Lachnospirales</taxon>
        <taxon>Lachnospiraceae</taxon>
        <taxon>Faecalicatena</taxon>
    </lineage>
</organism>